<proteinExistence type="predicted"/>
<evidence type="ECO:0008006" key="3">
    <source>
        <dbReference type="Google" id="ProtNLM"/>
    </source>
</evidence>
<keyword evidence="2" id="KW-1185">Reference proteome</keyword>
<evidence type="ECO:0000313" key="1">
    <source>
        <dbReference type="EMBL" id="PXA63943.1"/>
    </source>
</evidence>
<dbReference type="Proteomes" id="UP000246303">
    <property type="component" value="Unassembled WGS sequence"/>
</dbReference>
<sequence>MRDIDIWGTIKPCMNLDRSEPCLAKLKTFNFLELSGYGFRGFIPFDSIRQQRAHNDGGIPQSPGVYLVMRISPDAPRFLAKGFGGTHKAQKANVPISILEAKWVPDASVLYFGKASQRKFGGGLWDRVNEYAVAGRGQKHGHRGGEHIWQLADAKDLLVAWKVTPGGTEQQLEGSLIEAFEEHYGKIPFANRKR</sequence>
<protein>
    <recommendedName>
        <fullName evidence="3">GIY-YIG domain-containing protein</fullName>
    </recommendedName>
</protein>
<comment type="caution">
    <text evidence="1">The sequence shown here is derived from an EMBL/GenBank/DDBJ whole genome shotgun (WGS) entry which is preliminary data.</text>
</comment>
<name>A0A2V3DLY2_9MICC</name>
<gene>
    <name evidence="1" type="ORF">CVS29_17670</name>
</gene>
<organism evidence="1 2">
    <name type="scientific">Arthrobacter psychrochitiniphilus</name>
    <dbReference type="NCBI Taxonomy" id="291045"/>
    <lineage>
        <taxon>Bacteria</taxon>
        <taxon>Bacillati</taxon>
        <taxon>Actinomycetota</taxon>
        <taxon>Actinomycetes</taxon>
        <taxon>Micrococcales</taxon>
        <taxon>Micrococcaceae</taxon>
        <taxon>Arthrobacter</taxon>
    </lineage>
</organism>
<reference evidence="1 2" key="1">
    <citation type="submission" date="2018-05" db="EMBL/GenBank/DDBJ databases">
        <title>Genetic diversity of glacier-inhabiting Cryobacterium bacteria in China and description of Cryobacterium mengkeensis sp. nov. and Arthrobacter glacialis sp. nov.</title>
        <authorList>
            <person name="Liu Q."/>
            <person name="Xin Y.-H."/>
        </authorList>
    </citation>
    <scope>NUCLEOTIDE SEQUENCE [LARGE SCALE GENOMIC DNA]</scope>
    <source>
        <strain evidence="1 2">GP3</strain>
    </source>
</reference>
<evidence type="ECO:0000313" key="2">
    <source>
        <dbReference type="Proteomes" id="UP000246303"/>
    </source>
</evidence>
<dbReference type="EMBL" id="QHLZ01000019">
    <property type="protein sequence ID" value="PXA63943.1"/>
    <property type="molecule type" value="Genomic_DNA"/>
</dbReference>
<accession>A0A2V3DLY2</accession>
<dbReference type="AlphaFoldDB" id="A0A2V3DLY2"/>